<keyword evidence="1" id="KW-1133">Transmembrane helix</keyword>
<feature type="transmembrane region" description="Helical" evidence="1">
    <location>
        <begin position="96"/>
        <end position="116"/>
    </location>
</feature>
<reference evidence="3" key="2">
    <citation type="submission" date="2015-03" db="EMBL/GenBank/DDBJ databases">
        <title>Genome sequence of Paenibacillus beijingensis strain DSM 24997T.</title>
        <authorList>
            <person name="Kwak Y."/>
            <person name="Shin J.-H."/>
        </authorList>
    </citation>
    <scope>NUCLEOTIDE SEQUENCE [LARGE SCALE GENOMIC DNA]</scope>
    <source>
        <strain evidence="3">DSM 24997</strain>
    </source>
</reference>
<feature type="transmembrane region" description="Helical" evidence="1">
    <location>
        <begin position="421"/>
        <end position="439"/>
    </location>
</feature>
<feature type="transmembrane region" description="Helical" evidence="1">
    <location>
        <begin position="161"/>
        <end position="184"/>
    </location>
</feature>
<gene>
    <name evidence="2" type="ORF">VN24_15560</name>
</gene>
<feature type="transmembrane region" description="Helical" evidence="1">
    <location>
        <begin position="320"/>
        <end position="345"/>
    </location>
</feature>
<dbReference type="PATRIC" id="fig|1126833.4.peg.3404"/>
<evidence type="ECO:0000256" key="1">
    <source>
        <dbReference type="SAM" id="Phobius"/>
    </source>
</evidence>
<evidence type="ECO:0000313" key="3">
    <source>
        <dbReference type="Proteomes" id="UP000032633"/>
    </source>
</evidence>
<feature type="transmembrane region" description="Helical" evidence="1">
    <location>
        <begin position="232"/>
        <end position="250"/>
    </location>
</feature>
<feature type="transmembrane region" description="Helical" evidence="1">
    <location>
        <begin position="256"/>
        <end position="273"/>
    </location>
</feature>
<dbReference type="Proteomes" id="UP000032633">
    <property type="component" value="Chromosome"/>
</dbReference>
<feature type="transmembrane region" description="Helical" evidence="1">
    <location>
        <begin position="34"/>
        <end position="52"/>
    </location>
</feature>
<keyword evidence="3" id="KW-1185">Reference proteome</keyword>
<feature type="transmembrane region" description="Helical" evidence="1">
    <location>
        <begin position="64"/>
        <end position="84"/>
    </location>
</feature>
<name>A0A0D5NKR6_9BACL</name>
<organism evidence="2 3">
    <name type="scientific">Paenibacillus beijingensis</name>
    <dbReference type="NCBI Taxonomy" id="1126833"/>
    <lineage>
        <taxon>Bacteria</taxon>
        <taxon>Bacillati</taxon>
        <taxon>Bacillota</taxon>
        <taxon>Bacilli</taxon>
        <taxon>Bacillales</taxon>
        <taxon>Paenibacillaceae</taxon>
        <taxon>Paenibacillus</taxon>
    </lineage>
</organism>
<evidence type="ECO:0000313" key="2">
    <source>
        <dbReference type="EMBL" id="AJY75710.1"/>
    </source>
</evidence>
<reference evidence="2 3" key="1">
    <citation type="journal article" date="2015" name="J. Biotechnol.">
        <title>Complete genome sequence of Paenibacillus beijingensis 7188(T) (=DSM 24997(T)), a novel rhizobacterium from jujube garden soil.</title>
        <authorList>
            <person name="Kwak Y."/>
            <person name="Shin J.H."/>
        </authorList>
    </citation>
    <scope>NUCLEOTIDE SEQUENCE [LARGE SCALE GENOMIC DNA]</scope>
    <source>
        <strain evidence="2 3">DSM 24997</strain>
    </source>
</reference>
<feature type="transmembrane region" description="Helical" evidence="1">
    <location>
        <begin position="128"/>
        <end position="149"/>
    </location>
</feature>
<keyword evidence="1" id="KW-0812">Transmembrane</keyword>
<dbReference type="KEGG" id="pbj:VN24_15560"/>
<sequence length="471" mass="53969">MYRSHLMKSSMGVVQQSYPPLDQRLEAGSSKGQPFFAMYLCILLLLTVYQDFPLANMIGEIGRSPIILFMPLFVLCEVVQLSKHKKFIVATKLQKYLLVFILYLSFISVLYVFFKFIGGSYQFGSENILVKSFKVLIYFILIFLYIRHLHLVFSKINSYKVLYGCFFAIVTLLLSIMIIELISIPNALPFMHAGSNPYWRVRLLTSESSTAGSIVVVYAAILAYLTQYLGKFAKTASFIYIIGFFIYYLVVTSSKGFLIVCMLTLLFTLIKFMDFRKKRNFFLLILMAALMYLFVSHFSQGVVNSFQNDMANYSSSYTRFGTILIAFITVFHHPLGVGTGAYLFYFQEYIHSAINGLSNFYYNMFGISQINTGELLQYVSSDKNLGVKSGLFQWMMFGGIFALVFFYYVAKNMVKTTKSNAILSLAVIFILLSLLFIALEIKYEVWLLFAFISYFLSTSERNQSSLTKVTK</sequence>
<feature type="transmembrane region" description="Helical" evidence="1">
    <location>
        <begin position="391"/>
        <end position="409"/>
    </location>
</feature>
<accession>A0A0D5NKR6</accession>
<dbReference type="OrthoDB" id="1317463at2"/>
<proteinExistence type="predicted"/>
<dbReference type="AlphaFoldDB" id="A0A0D5NKR6"/>
<feature type="transmembrane region" description="Helical" evidence="1">
    <location>
        <begin position="204"/>
        <end position="225"/>
    </location>
</feature>
<dbReference type="STRING" id="1126833.VN24_15560"/>
<feature type="transmembrane region" description="Helical" evidence="1">
    <location>
        <begin position="280"/>
        <end position="300"/>
    </location>
</feature>
<protein>
    <submittedName>
        <fullName evidence="2">Uncharacterized protein</fullName>
    </submittedName>
</protein>
<dbReference type="HOGENOM" id="CLU_579830_0_0_9"/>
<keyword evidence="1" id="KW-0472">Membrane</keyword>
<feature type="transmembrane region" description="Helical" evidence="1">
    <location>
        <begin position="352"/>
        <end position="371"/>
    </location>
</feature>
<dbReference type="RefSeq" id="WP_045671138.1">
    <property type="nucleotide sequence ID" value="NZ_CP011058.1"/>
</dbReference>
<dbReference type="EMBL" id="CP011058">
    <property type="protein sequence ID" value="AJY75710.1"/>
    <property type="molecule type" value="Genomic_DNA"/>
</dbReference>